<keyword evidence="2" id="KW-1185">Reference proteome</keyword>
<dbReference type="Proteomes" id="UP000675881">
    <property type="component" value="Chromosome 4"/>
</dbReference>
<dbReference type="EMBL" id="HG994583">
    <property type="protein sequence ID" value="CAF2920156.1"/>
    <property type="molecule type" value="Genomic_DNA"/>
</dbReference>
<dbReference type="AlphaFoldDB" id="A0A7R8CWE7"/>
<organism evidence="1 2">
    <name type="scientific">Lepeophtheirus salmonis</name>
    <name type="common">Salmon louse</name>
    <name type="synonym">Caligus salmonis</name>
    <dbReference type="NCBI Taxonomy" id="72036"/>
    <lineage>
        <taxon>Eukaryota</taxon>
        <taxon>Metazoa</taxon>
        <taxon>Ecdysozoa</taxon>
        <taxon>Arthropoda</taxon>
        <taxon>Crustacea</taxon>
        <taxon>Multicrustacea</taxon>
        <taxon>Hexanauplia</taxon>
        <taxon>Copepoda</taxon>
        <taxon>Siphonostomatoida</taxon>
        <taxon>Caligidae</taxon>
        <taxon>Lepeophtheirus</taxon>
    </lineage>
</organism>
<reference evidence="1" key="1">
    <citation type="submission" date="2021-02" db="EMBL/GenBank/DDBJ databases">
        <authorList>
            <person name="Bekaert M."/>
        </authorList>
    </citation>
    <scope>NUCLEOTIDE SEQUENCE</scope>
    <source>
        <strain evidence="1">IoA-00</strain>
    </source>
</reference>
<name>A0A7R8CWE7_LEPSM</name>
<protein>
    <submittedName>
        <fullName evidence="1">(salmon louse) hypothetical protein</fullName>
    </submittedName>
</protein>
<evidence type="ECO:0000313" key="2">
    <source>
        <dbReference type="Proteomes" id="UP000675881"/>
    </source>
</evidence>
<proteinExistence type="predicted"/>
<evidence type="ECO:0000313" key="1">
    <source>
        <dbReference type="EMBL" id="CAF2920156.1"/>
    </source>
</evidence>
<sequence>MNVSFIDLYAPPERDAPVSTQKDRPVMYGSIVITLNCSYEVLILESKSYDGDDVGGSVVTYIVALEHLLQEMDKASHIWAKIKSSALLNTREVLCQMTNISKHEECREVKEGQISFQIDVLVDKSRRNLQIQEEVDLLENTKVVYILMDVVKTLARLNFPLCGDLPNESMGNFNQILNLLSRHCLTMEHGQKTETGEPILFPMCQVNSRTR</sequence>
<accession>A0A7R8CWE7</accession>
<gene>
    <name evidence="1" type="ORF">LSAA_8294</name>
</gene>